<feature type="compositionally biased region" description="Polar residues" evidence="1">
    <location>
        <begin position="247"/>
        <end position="265"/>
    </location>
</feature>
<accession>A0A0C3NPD1</accession>
<reference evidence="2 3" key="1">
    <citation type="journal article" date="2014" name="PLoS Genet.">
        <title>Analysis of the Phlebiopsis gigantea genome, transcriptome and secretome provides insight into its pioneer colonization strategies of wood.</title>
        <authorList>
            <person name="Hori C."/>
            <person name="Ishida T."/>
            <person name="Igarashi K."/>
            <person name="Samejima M."/>
            <person name="Suzuki H."/>
            <person name="Master E."/>
            <person name="Ferreira P."/>
            <person name="Ruiz-Duenas F.J."/>
            <person name="Held B."/>
            <person name="Canessa P."/>
            <person name="Larrondo L.F."/>
            <person name="Schmoll M."/>
            <person name="Druzhinina I.S."/>
            <person name="Kubicek C.P."/>
            <person name="Gaskell J.A."/>
            <person name="Kersten P."/>
            <person name="St John F."/>
            <person name="Glasner J."/>
            <person name="Sabat G."/>
            <person name="Splinter BonDurant S."/>
            <person name="Syed K."/>
            <person name="Yadav J."/>
            <person name="Mgbeahuruike A.C."/>
            <person name="Kovalchuk A."/>
            <person name="Asiegbu F.O."/>
            <person name="Lackner G."/>
            <person name="Hoffmeister D."/>
            <person name="Rencoret J."/>
            <person name="Gutierrez A."/>
            <person name="Sun H."/>
            <person name="Lindquist E."/>
            <person name="Barry K."/>
            <person name="Riley R."/>
            <person name="Grigoriev I.V."/>
            <person name="Henrissat B."/>
            <person name="Kues U."/>
            <person name="Berka R.M."/>
            <person name="Martinez A.T."/>
            <person name="Covert S.F."/>
            <person name="Blanchette R.A."/>
            <person name="Cullen D."/>
        </authorList>
    </citation>
    <scope>NUCLEOTIDE SEQUENCE [LARGE SCALE GENOMIC DNA]</scope>
    <source>
        <strain evidence="2 3">11061_1 CR5-6</strain>
    </source>
</reference>
<proteinExistence type="predicted"/>
<organism evidence="2 3">
    <name type="scientific">Phlebiopsis gigantea (strain 11061_1 CR5-6)</name>
    <name type="common">White-rot fungus</name>
    <name type="synonym">Peniophora gigantea</name>
    <dbReference type="NCBI Taxonomy" id="745531"/>
    <lineage>
        <taxon>Eukaryota</taxon>
        <taxon>Fungi</taxon>
        <taxon>Dikarya</taxon>
        <taxon>Basidiomycota</taxon>
        <taxon>Agaricomycotina</taxon>
        <taxon>Agaricomycetes</taxon>
        <taxon>Polyporales</taxon>
        <taxon>Phanerochaetaceae</taxon>
        <taxon>Phlebiopsis</taxon>
    </lineage>
</organism>
<dbReference type="STRING" id="745531.A0A0C3NPD1"/>
<dbReference type="OrthoDB" id="5531344at2759"/>
<evidence type="ECO:0000256" key="1">
    <source>
        <dbReference type="SAM" id="MobiDB-lite"/>
    </source>
</evidence>
<feature type="region of interest" description="Disordered" evidence="1">
    <location>
        <begin position="228"/>
        <end position="291"/>
    </location>
</feature>
<evidence type="ECO:0000313" key="2">
    <source>
        <dbReference type="EMBL" id="KIP06979.1"/>
    </source>
</evidence>
<feature type="region of interest" description="Disordered" evidence="1">
    <location>
        <begin position="135"/>
        <end position="170"/>
    </location>
</feature>
<dbReference type="EMBL" id="KN840506">
    <property type="protein sequence ID" value="KIP06979.1"/>
    <property type="molecule type" value="Genomic_DNA"/>
</dbReference>
<evidence type="ECO:0000313" key="3">
    <source>
        <dbReference type="Proteomes" id="UP000053257"/>
    </source>
</evidence>
<feature type="region of interest" description="Disordered" evidence="1">
    <location>
        <begin position="101"/>
        <end position="123"/>
    </location>
</feature>
<feature type="compositionally biased region" description="Basic and acidic residues" evidence="1">
    <location>
        <begin position="135"/>
        <end position="152"/>
    </location>
</feature>
<feature type="compositionally biased region" description="Polar residues" evidence="1">
    <location>
        <begin position="281"/>
        <end position="290"/>
    </location>
</feature>
<dbReference type="HOGENOM" id="CLU_032498_0_0_1"/>
<sequence length="314" mass="34811">MLVMSSEWEQRKVPVALAALRENLVRLDILGAESPSPSVESKSLDERKIQHAHFAKGVEPRTPSTITKSISHFLAQNRARNDASNRREFLLSLAEKNQHLSEVDGSETGGTGASCARTDAKTQNRDIQMKYDIAKNEDGPLRKTMKRDHETSTDEATSSSKGKAYDEATADRYPGLDERLRNIETHVAVRYVPSPPRSLLDRLKFLEEHLVRLEKDYPPWAALHFNQPHRGWPPPPRPTPIIVPSHLTATEPSTLPSGSSTQTMTADGGEPGPSKSKGKTTGRNAMSSLQRAVLERLEVQKAMNDLGRVKTEPS</sequence>
<keyword evidence="3" id="KW-1185">Reference proteome</keyword>
<name>A0A0C3NPD1_PHLG1</name>
<dbReference type="Proteomes" id="UP000053257">
    <property type="component" value="Unassembled WGS sequence"/>
</dbReference>
<feature type="compositionally biased region" description="Pro residues" evidence="1">
    <location>
        <begin position="231"/>
        <end position="241"/>
    </location>
</feature>
<gene>
    <name evidence="2" type="ORF">PHLGIDRAFT_30226</name>
</gene>
<dbReference type="AlphaFoldDB" id="A0A0C3NPD1"/>
<protein>
    <submittedName>
        <fullName evidence="2">Uncharacterized protein</fullName>
    </submittedName>
</protein>